<sequence>MKVAGILALEIVQRETGVVVAYLLRDHSEELKGRHTYQIIQRKMKVVGINLCSLWTDTSSSARLPFTQFPGTFREYAGKLCTVPRISVEKILMNPSITQFSDINSKKQQQILRMNKVPILEVEKKSPEKRLLWEEKDIGKKKETSELAEIF</sequence>
<name>A0A4Y2IZG7_ARAVE</name>
<gene>
    <name evidence="1" type="ORF">AVEN_267980_1</name>
</gene>
<organism evidence="1 2">
    <name type="scientific">Araneus ventricosus</name>
    <name type="common">Orbweaver spider</name>
    <name type="synonym">Epeira ventricosa</name>
    <dbReference type="NCBI Taxonomy" id="182803"/>
    <lineage>
        <taxon>Eukaryota</taxon>
        <taxon>Metazoa</taxon>
        <taxon>Ecdysozoa</taxon>
        <taxon>Arthropoda</taxon>
        <taxon>Chelicerata</taxon>
        <taxon>Arachnida</taxon>
        <taxon>Araneae</taxon>
        <taxon>Araneomorphae</taxon>
        <taxon>Entelegynae</taxon>
        <taxon>Araneoidea</taxon>
        <taxon>Araneidae</taxon>
        <taxon>Araneus</taxon>
    </lineage>
</organism>
<protein>
    <submittedName>
        <fullName evidence="1">Uncharacterized protein</fullName>
    </submittedName>
</protein>
<proteinExistence type="predicted"/>
<reference evidence="1 2" key="1">
    <citation type="journal article" date="2019" name="Sci. Rep.">
        <title>Orb-weaving spider Araneus ventricosus genome elucidates the spidroin gene catalogue.</title>
        <authorList>
            <person name="Kono N."/>
            <person name="Nakamura H."/>
            <person name="Ohtoshi R."/>
            <person name="Moran D.A.P."/>
            <person name="Shinohara A."/>
            <person name="Yoshida Y."/>
            <person name="Fujiwara M."/>
            <person name="Mori M."/>
            <person name="Tomita M."/>
            <person name="Arakawa K."/>
        </authorList>
    </citation>
    <scope>NUCLEOTIDE SEQUENCE [LARGE SCALE GENOMIC DNA]</scope>
</reference>
<evidence type="ECO:0000313" key="1">
    <source>
        <dbReference type="EMBL" id="GBM82272.1"/>
    </source>
</evidence>
<keyword evidence="2" id="KW-1185">Reference proteome</keyword>
<dbReference type="Proteomes" id="UP000499080">
    <property type="component" value="Unassembled WGS sequence"/>
</dbReference>
<comment type="caution">
    <text evidence="1">The sequence shown here is derived from an EMBL/GenBank/DDBJ whole genome shotgun (WGS) entry which is preliminary data.</text>
</comment>
<dbReference type="EMBL" id="BGPR01002999">
    <property type="protein sequence ID" value="GBM82272.1"/>
    <property type="molecule type" value="Genomic_DNA"/>
</dbReference>
<evidence type="ECO:0000313" key="2">
    <source>
        <dbReference type="Proteomes" id="UP000499080"/>
    </source>
</evidence>
<accession>A0A4Y2IZG7</accession>
<dbReference type="AlphaFoldDB" id="A0A4Y2IZG7"/>